<keyword evidence="4" id="KW-1003">Cell membrane</keyword>
<protein>
    <submittedName>
        <fullName evidence="9">Nicotinamide mononucleotide transporter</fullName>
    </submittedName>
</protein>
<dbReference type="STRING" id="216942.SLITO_v1c05900"/>
<feature type="transmembrane region" description="Helical" evidence="8">
    <location>
        <begin position="44"/>
        <end position="61"/>
    </location>
</feature>
<dbReference type="KEGG" id="sll:SLITO_v1c05900"/>
<evidence type="ECO:0000256" key="6">
    <source>
        <dbReference type="ARBA" id="ARBA00022989"/>
    </source>
</evidence>
<dbReference type="PANTHER" id="PTHR36122:SF2">
    <property type="entry name" value="NICOTINAMIDE RIBOSIDE TRANSPORTER PNUC"/>
    <property type="match status" value="1"/>
</dbReference>
<evidence type="ECO:0000256" key="4">
    <source>
        <dbReference type="ARBA" id="ARBA00022475"/>
    </source>
</evidence>
<gene>
    <name evidence="9" type="primary">pnuC</name>
    <name evidence="9" type="ORF">SLITO_v1c05900</name>
</gene>
<proteinExistence type="inferred from homology"/>
<comment type="similarity">
    <text evidence="2">Belongs to the nicotinamide ribonucleoside (NR) uptake permease (TC 4.B.1) family.</text>
</comment>
<dbReference type="RefSeq" id="WP_075058322.1">
    <property type="nucleotide sequence ID" value="NZ_CP012357.1"/>
</dbReference>
<reference evidence="9 10" key="1">
    <citation type="journal article" date="2015" name="Genome Announc.">
        <title>Complete Genome Sequence of Spiroplasma litorale TN-1T (DSM 21781), a Bacterium Isolated from a Green-Eyed Horsefly (Tabanus nigrovittatus).</title>
        <authorList>
            <person name="Lo W.S."/>
            <person name="Lai Y.C."/>
            <person name="Lien Y.W."/>
            <person name="Wang T.H."/>
            <person name="Kuo C.H."/>
        </authorList>
    </citation>
    <scope>NUCLEOTIDE SEQUENCE [LARGE SCALE GENOMIC DNA]</scope>
    <source>
        <strain evidence="9 10">TN-1</strain>
    </source>
</reference>
<dbReference type="PATRIC" id="fig|216942.3.peg.597"/>
<keyword evidence="3" id="KW-0813">Transport</keyword>
<keyword evidence="5 8" id="KW-0812">Transmembrane</keyword>
<name>A0A0K1W1M5_9MOLU</name>
<feature type="transmembrane region" description="Helical" evidence="8">
    <location>
        <begin position="131"/>
        <end position="150"/>
    </location>
</feature>
<evidence type="ECO:0000256" key="7">
    <source>
        <dbReference type="ARBA" id="ARBA00023136"/>
    </source>
</evidence>
<dbReference type="Proteomes" id="UP000067476">
    <property type="component" value="Chromosome"/>
</dbReference>
<evidence type="ECO:0000256" key="3">
    <source>
        <dbReference type="ARBA" id="ARBA00022448"/>
    </source>
</evidence>
<dbReference type="NCBIfam" id="TIGR01528">
    <property type="entry name" value="NMN_trans_PnuC"/>
    <property type="match status" value="1"/>
</dbReference>
<evidence type="ECO:0000256" key="5">
    <source>
        <dbReference type="ARBA" id="ARBA00022692"/>
    </source>
</evidence>
<evidence type="ECO:0000313" key="9">
    <source>
        <dbReference type="EMBL" id="AKX34224.1"/>
    </source>
</evidence>
<feature type="transmembrane region" description="Helical" evidence="8">
    <location>
        <begin position="20"/>
        <end position="38"/>
    </location>
</feature>
<feature type="transmembrane region" description="Helical" evidence="8">
    <location>
        <begin position="92"/>
        <end position="110"/>
    </location>
</feature>
<feature type="transmembrane region" description="Helical" evidence="8">
    <location>
        <begin position="212"/>
        <end position="234"/>
    </location>
</feature>
<dbReference type="EMBL" id="CP012357">
    <property type="protein sequence ID" value="AKX34224.1"/>
    <property type="molecule type" value="Genomic_DNA"/>
</dbReference>
<feature type="transmembrane region" description="Helical" evidence="8">
    <location>
        <begin position="156"/>
        <end position="174"/>
    </location>
</feature>
<feature type="transmembrane region" description="Helical" evidence="8">
    <location>
        <begin position="68"/>
        <end position="86"/>
    </location>
</feature>
<accession>A0A0K1W1M5</accession>
<evidence type="ECO:0000313" key="10">
    <source>
        <dbReference type="Proteomes" id="UP000067476"/>
    </source>
</evidence>
<evidence type="ECO:0000256" key="2">
    <source>
        <dbReference type="ARBA" id="ARBA00006669"/>
    </source>
</evidence>
<feature type="transmembrane region" description="Helical" evidence="8">
    <location>
        <begin position="181"/>
        <end position="200"/>
    </location>
</feature>
<dbReference type="InterPro" id="IPR006419">
    <property type="entry name" value="NMN_transpt_PnuC"/>
</dbReference>
<dbReference type="GO" id="GO:0034257">
    <property type="term" value="F:nicotinamide riboside transmembrane transporter activity"/>
    <property type="evidence" value="ECO:0007669"/>
    <property type="project" value="InterPro"/>
</dbReference>
<keyword evidence="6 8" id="KW-1133">Transmembrane helix</keyword>
<dbReference type="PANTHER" id="PTHR36122">
    <property type="entry name" value="NICOTINAMIDE RIBOSIDE TRANSPORTER PNUC"/>
    <property type="match status" value="1"/>
</dbReference>
<comment type="subcellular location">
    <subcellularLocation>
        <location evidence="1">Cell membrane</location>
        <topology evidence="1">Multi-pass membrane protein</topology>
    </subcellularLocation>
</comment>
<dbReference type="GO" id="GO:0005886">
    <property type="term" value="C:plasma membrane"/>
    <property type="evidence" value="ECO:0007669"/>
    <property type="project" value="UniProtKB-SubCell"/>
</dbReference>
<evidence type="ECO:0000256" key="8">
    <source>
        <dbReference type="SAM" id="Phobius"/>
    </source>
</evidence>
<dbReference type="Pfam" id="PF04973">
    <property type="entry name" value="NMN_transporter"/>
    <property type="match status" value="1"/>
</dbReference>
<evidence type="ECO:0000256" key="1">
    <source>
        <dbReference type="ARBA" id="ARBA00004651"/>
    </source>
</evidence>
<dbReference type="AlphaFoldDB" id="A0A0K1W1M5"/>
<keyword evidence="7 8" id="KW-0472">Membrane</keyword>
<dbReference type="OrthoDB" id="388122at2"/>
<organism evidence="9 10">
    <name type="scientific">Spiroplasma litorale</name>
    <dbReference type="NCBI Taxonomy" id="216942"/>
    <lineage>
        <taxon>Bacteria</taxon>
        <taxon>Bacillati</taxon>
        <taxon>Mycoplasmatota</taxon>
        <taxon>Mollicutes</taxon>
        <taxon>Entomoplasmatales</taxon>
        <taxon>Spiroplasmataceae</taxon>
        <taxon>Spiroplasma</taxon>
    </lineage>
</organism>
<sequence length="244" mass="28036">MNNKNKFLSFLKNEISGWKIFELTLLISSSILILTLGIIAKDSVVAIIAGITGTIGVILGAKGKLSAFIIATVNSIMYIIIAFQGILISSVILHTCFYIPMNIVGFFLWIKNRNKKDDVIARRLSFKGIMFSFMMLMVMYLIYSLIMYNFSIAKNVWFDCFILISTIIAILLMVFRYVDQWILWILANIMNLTMWVIIIINIQNEVYEKTTAIIFVIMYISYLINSVYGIINWIKLKKSNESIK</sequence>
<keyword evidence="10" id="KW-1185">Reference proteome</keyword>